<evidence type="ECO:0000256" key="5">
    <source>
        <dbReference type="ARBA" id="ARBA00022723"/>
    </source>
</evidence>
<dbReference type="Pfam" id="PF00211">
    <property type="entry name" value="Guanylate_cyc"/>
    <property type="match status" value="1"/>
</dbReference>
<dbReference type="GO" id="GO:0004016">
    <property type="term" value="F:adenylate cyclase activity"/>
    <property type="evidence" value="ECO:0007669"/>
    <property type="project" value="UniProtKB-EC"/>
</dbReference>
<dbReference type="Proteomes" id="UP000728185">
    <property type="component" value="Unassembled WGS sequence"/>
</dbReference>
<dbReference type="SUPFAM" id="SSF55073">
    <property type="entry name" value="Nucleotide cyclase"/>
    <property type="match status" value="1"/>
</dbReference>
<comment type="caution">
    <text evidence="15">The sequence shown here is derived from an EMBL/GenBank/DDBJ whole genome shotgun (WGS) entry which is preliminary data.</text>
</comment>
<feature type="transmembrane region" description="Helical" evidence="13">
    <location>
        <begin position="258"/>
        <end position="275"/>
    </location>
</feature>
<keyword evidence="9 13" id="KW-1133">Transmembrane helix</keyword>
<evidence type="ECO:0000313" key="15">
    <source>
        <dbReference type="EMBL" id="KAA0194778.1"/>
    </source>
</evidence>
<keyword evidence="7" id="KW-0067">ATP-binding</keyword>
<evidence type="ECO:0000256" key="3">
    <source>
        <dbReference type="ARBA" id="ARBA00012201"/>
    </source>
</evidence>
<dbReference type="PANTHER" id="PTHR45627">
    <property type="entry name" value="ADENYLATE CYCLASE TYPE 1"/>
    <property type="match status" value="1"/>
</dbReference>
<name>A0A8E0RV97_9TREM</name>
<dbReference type="GO" id="GO:0046872">
    <property type="term" value="F:metal ion binding"/>
    <property type="evidence" value="ECO:0007669"/>
    <property type="project" value="UniProtKB-KW"/>
</dbReference>
<sequence>MDPTKGSDDQHPSTRPLLTGEPQPNASVPDGGDNQLPTSVSTALHEHRMSLDDKQASLKPTGRSSDVQMLEALKGLARMEDVFAFPPISRCTLSFHSDPVELSYRNLGLRRPKGLATKHLSWSAPRVAPFINAVVETTVLILILVTCLVTFPDSLRAANSPVFYIVAVIALLLQFVFLTLLIADMVAWASGHTGSAASRTTCCNWRRCAMRTYMICFRWPMRNTIGAILLFLPTAVVLSNFTGTYFTGTQLYSHVFVAHYRIISGLMFAFMLFNYTLFTTFSSWTKTISACVGCAIAIVLCLLPAKSYSPLYQAYDKYWKFEPIVRTYNQPGVALPAWVVPVMQDSFRWELLVVLLVTLSLIGALNRECDISFRLSFHRDYEALQAKQAIAHQKIQADWLLENIIPYYIMDDLRQHSKYSRHIDDAAVVFACISNFAEFYDEQYQGGQEMLRVLNEIFADFEHQLASVQYKDVEKIKTIGSCFMVASGLNMTERLRNRRPDAHLYALMDFALDLIHTLDDFNRQMFNFQFEMKVGYNIGEVTAGVIGTTKLLYDIWGDTVNVASRMYSTGQKGRIQVTEAVAKRLESRYVFEYRGEVFVKGKGDMKTYLLSHRRND</sequence>
<comment type="subcellular location">
    <subcellularLocation>
        <location evidence="2">Membrane</location>
        <topology evidence="2">Multi-pass membrane protein</topology>
    </subcellularLocation>
</comment>
<accession>A0A8E0RV97</accession>
<gene>
    <name evidence="15" type="ORF">FBUS_02641</name>
</gene>
<dbReference type="CDD" id="cd07302">
    <property type="entry name" value="CHD"/>
    <property type="match status" value="1"/>
</dbReference>
<keyword evidence="10 13" id="KW-0472">Membrane</keyword>
<dbReference type="GO" id="GO:0005886">
    <property type="term" value="C:plasma membrane"/>
    <property type="evidence" value="ECO:0007669"/>
    <property type="project" value="TreeGrafter"/>
</dbReference>
<feature type="transmembrane region" description="Helical" evidence="13">
    <location>
        <begin position="287"/>
        <end position="305"/>
    </location>
</feature>
<protein>
    <recommendedName>
        <fullName evidence="3">adenylate cyclase</fullName>
        <ecNumber evidence="3">4.6.1.1</ecNumber>
    </recommendedName>
</protein>
<dbReference type="SMART" id="SM00044">
    <property type="entry name" value="CYCc"/>
    <property type="match status" value="1"/>
</dbReference>
<evidence type="ECO:0000256" key="1">
    <source>
        <dbReference type="ARBA" id="ARBA00001593"/>
    </source>
</evidence>
<dbReference type="OrthoDB" id="10035433at2759"/>
<evidence type="ECO:0000256" key="6">
    <source>
        <dbReference type="ARBA" id="ARBA00022741"/>
    </source>
</evidence>
<dbReference type="EC" id="4.6.1.1" evidence="3"/>
<feature type="domain" description="Guanylate cyclase" evidence="14">
    <location>
        <begin position="427"/>
        <end position="567"/>
    </location>
</feature>
<dbReference type="AlphaFoldDB" id="A0A8E0RV97"/>
<feature type="transmembrane region" description="Helical" evidence="13">
    <location>
        <begin position="163"/>
        <end position="183"/>
    </location>
</feature>
<keyword evidence="11" id="KW-0456">Lyase</keyword>
<dbReference type="InterPro" id="IPR001054">
    <property type="entry name" value="A/G_cyclase"/>
</dbReference>
<dbReference type="FunFam" id="3.30.70.1230:FF:000008">
    <property type="entry name" value="Adenylate cyclase type 9"/>
    <property type="match status" value="1"/>
</dbReference>
<evidence type="ECO:0000256" key="7">
    <source>
        <dbReference type="ARBA" id="ARBA00022840"/>
    </source>
</evidence>
<evidence type="ECO:0000256" key="12">
    <source>
        <dbReference type="SAM" id="MobiDB-lite"/>
    </source>
</evidence>
<keyword evidence="16" id="KW-1185">Reference proteome</keyword>
<evidence type="ECO:0000256" key="11">
    <source>
        <dbReference type="ARBA" id="ARBA00023239"/>
    </source>
</evidence>
<organism evidence="15 16">
    <name type="scientific">Fasciolopsis buskii</name>
    <dbReference type="NCBI Taxonomy" id="27845"/>
    <lineage>
        <taxon>Eukaryota</taxon>
        <taxon>Metazoa</taxon>
        <taxon>Spiralia</taxon>
        <taxon>Lophotrochozoa</taxon>
        <taxon>Platyhelminthes</taxon>
        <taxon>Trematoda</taxon>
        <taxon>Digenea</taxon>
        <taxon>Plagiorchiida</taxon>
        <taxon>Echinostomata</taxon>
        <taxon>Echinostomatoidea</taxon>
        <taxon>Fasciolidae</taxon>
        <taxon>Fasciolopsis</taxon>
    </lineage>
</organism>
<dbReference type="PROSITE" id="PS50125">
    <property type="entry name" value="GUANYLATE_CYCLASE_2"/>
    <property type="match status" value="1"/>
</dbReference>
<evidence type="ECO:0000313" key="16">
    <source>
        <dbReference type="Proteomes" id="UP000728185"/>
    </source>
</evidence>
<feature type="transmembrane region" description="Helical" evidence="13">
    <location>
        <begin position="127"/>
        <end position="151"/>
    </location>
</feature>
<reference evidence="15" key="1">
    <citation type="submission" date="2019-05" db="EMBL/GenBank/DDBJ databases">
        <title>Annotation for the trematode Fasciolopsis buski.</title>
        <authorList>
            <person name="Choi Y.-J."/>
        </authorList>
    </citation>
    <scope>NUCLEOTIDE SEQUENCE</scope>
    <source>
        <strain evidence="15">HT</strain>
        <tissue evidence="15">Whole worm</tissue>
    </source>
</reference>
<evidence type="ECO:0000256" key="9">
    <source>
        <dbReference type="ARBA" id="ARBA00022989"/>
    </source>
</evidence>
<evidence type="ECO:0000259" key="14">
    <source>
        <dbReference type="PROSITE" id="PS50125"/>
    </source>
</evidence>
<evidence type="ECO:0000256" key="4">
    <source>
        <dbReference type="ARBA" id="ARBA00022692"/>
    </source>
</evidence>
<feature type="compositionally biased region" description="Basic and acidic residues" evidence="12">
    <location>
        <begin position="1"/>
        <end position="12"/>
    </location>
</feature>
<evidence type="ECO:0000256" key="2">
    <source>
        <dbReference type="ARBA" id="ARBA00004141"/>
    </source>
</evidence>
<feature type="transmembrane region" description="Helical" evidence="13">
    <location>
        <begin position="347"/>
        <end position="365"/>
    </location>
</feature>
<keyword evidence="5" id="KW-0479">Metal-binding</keyword>
<dbReference type="GO" id="GO:0009190">
    <property type="term" value="P:cyclic nucleotide biosynthetic process"/>
    <property type="evidence" value="ECO:0007669"/>
    <property type="project" value="InterPro"/>
</dbReference>
<evidence type="ECO:0000256" key="8">
    <source>
        <dbReference type="ARBA" id="ARBA00022842"/>
    </source>
</evidence>
<dbReference type="GO" id="GO:0007189">
    <property type="term" value="P:adenylate cyclase-activating G protein-coupled receptor signaling pathway"/>
    <property type="evidence" value="ECO:0007669"/>
    <property type="project" value="TreeGrafter"/>
</dbReference>
<dbReference type="GO" id="GO:0005524">
    <property type="term" value="F:ATP binding"/>
    <property type="evidence" value="ECO:0007669"/>
    <property type="project" value="UniProtKB-KW"/>
</dbReference>
<keyword evidence="6" id="KW-0547">Nucleotide-binding</keyword>
<dbReference type="PANTHER" id="PTHR45627:SF8">
    <property type="entry name" value="ADENYLATE CYCLASE TYPE 9"/>
    <property type="match status" value="1"/>
</dbReference>
<comment type="catalytic activity">
    <reaction evidence="1">
        <text>ATP = 3',5'-cyclic AMP + diphosphate</text>
        <dbReference type="Rhea" id="RHEA:15389"/>
        <dbReference type="ChEBI" id="CHEBI:30616"/>
        <dbReference type="ChEBI" id="CHEBI:33019"/>
        <dbReference type="ChEBI" id="CHEBI:58165"/>
        <dbReference type="EC" id="4.6.1.1"/>
    </reaction>
</comment>
<dbReference type="Gene3D" id="3.30.70.1230">
    <property type="entry name" value="Nucleotide cyclase"/>
    <property type="match status" value="1"/>
</dbReference>
<keyword evidence="8" id="KW-0460">Magnesium</keyword>
<feature type="transmembrane region" description="Helical" evidence="13">
    <location>
        <begin position="224"/>
        <end position="246"/>
    </location>
</feature>
<evidence type="ECO:0000256" key="10">
    <source>
        <dbReference type="ARBA" id="ARBA00023136"/>
    </source>
</evidence>
<dbReference type="GO" id="GO:0035556">
    <property type="term" value="P:intracellular signal transduction"/>
    <property type="evidence" value="ECO:0007669"/>
    <property type="project" value="InterPro"/>
</dbReference>
<dbReference type="InterPro" id="IPR029787">
    <property type="entry name" value="Nucleotide_cyclase"/>
</dbReference>
<evidence type="ECO:0000256" key="13">
    <source>
        <dbReference type="SAM" id="Phobius"/>
    </source>
</evidence>
<keyword evidence="4 13" id="KW-0812">Transmembrane</keyword>
<feature type="region of interest" description="Disordered" evidence="12">
    <location>
        <begin position="1"/>
        <end position="39"/>
    </location>
</feature>
<proteinExistence type="predicted"/>
<dbReference type="EMBL" id="LUCM01004117">
    <property type="protein sequence ID" value="KAA0194778.1"/>
    <property type="molecule type" value="Genomic_DNA"/>
</dbReference>